<dbReference type="AlphaFoldDB" id="A0A4R2RCN3"/>
<reference evidence="1 2" key="1">
    <citation type="submission" date="2019-03" db="EMBL/GenBank/DDBJ databases">
        <title>Genomic Encyclopedia of Type Strains, Phase IV (KMG-IV): sequencing the most valuable type-strain genomes for metagenomic binning, comparative biology and taxonomic classification.</title>
        <authorList>
            <person name="Goeker M."/>
        </authorList>
    </citation>
    <scope>NUCLEOTIDE SEQUENCE [LARGE SCALE GENOMIC DNA]</scope>
    <source>
        <strain evidence="1 2">DSM 46831</strain>
    </source>
</reference>
<sequence length="55" mass="6121">MSQDNIPNITPNITITRDDSINLLLASIALEELSLSHILYAEGEKLQYVLGTLHK</sequence>
<dbReference type="RefSeq" id="WP_165873858.1">
    <property type="nucleotide sequence ID" value="NZ_SLXV01000083.1"/>
</dbReference>
<organism evidence="1 2">
    <name type="scientific">Baia soyae</name>
    <dbReference type="NCBI Taxonomy" id="1544746"/>
    <lineage>
        <taxon>Bacteria</taxon>
        <taxon>Bacillati</taxon>
        <taxon>Bacillota</taxon>
        <taxon>Bacilli</taxon>
        <taxon>Bacillales</taxon>
        <taxon>Thermoactinomycetaceae</taxon>
        <taxon>Baia</taxon>
    </lineage>
</organism>
<name>A0A4R2RCN3_9BACL</name>
<evidence type="ECO:0000313" key="2">
    <source>
        <dbReference type="Proteomes" id="UP000294746"/>
    </source>
</evidence>
<proteinExistence type="predicted"/>
<dbReference type="Proteomes" id="UP000294746">
    <property type="component" value="Unassembled WGS sequence"/>
</dbReference>
<evidence type="ECO:0000313" key="1">
    <source>
        <dbReference type="EMBL" id="TCP60184.1"/>
    </source>
</evidence>
<dbReference type="EMBL" id="SLXV01000083">
    <property type="protein sequence ID" value="TCP60184.1"/>
    <property type="molecule type" value="Genomic_DNA"/>
</dbReference>
<keyword evidence="2" id="KW-1185">Reference proteome</keyword>
<gene>
    <name evidence="1" type="ORF">EDD57_1831</name>
</gene>
<accession>A0A4R2RCN3</accession>
<comment type="caution">
    <text evidence="1">The sequence shown here is derived from an EMBL/GenBank/DDBJ whole genome shotgun (WGS) entry which is preliminary data.</text>
</comment>
<dbReference type="Pfam" id="PF26595">
    <property type="entry name" value="A_ENA"/>
    <property type="match status" value="1"/>
</dbReference>
<protein>
    <submittedName>
        <fullName evidence="1">Uncharacterized protein</fullName>
    </submittedName>
</protein>
<dbReference type="InterPro" id="IPR058705">
    <property type="entry name" value="A_ENA"/>
</dbReference>